<sequence length="159" mass="17901">MDTIGKVNCIAVDGSESSKHAFNWYLENFHNNNDTLIIIHVTEVPRMALMGLMGAYASIDIYQDVVESNAREDEHMMQYYSDICKEKHIKYDSIIVENCYGVGHDICDSVKKCHGTVIILGQRGLGKFSRFVLGSTSDYVLHHSNIPVIVVPDSKPYES</sequence>
<name>A0ABM4BQS2_HYDVU</name>
<evidence type="ECO:0000313" key="2">
    <source>
        <dbReference type="Proteomes" id="UP001652625"/>
    </source>
</evidence>
<gene>
    <name evidence="3" type="primary">LOC100212370</name>
</gene>
<dbReference type="InterPro" id="IPR006016">
    <property type="entry name" value="UspA"/>
</dbReference>
<dbReference type="RefSeq" id="XP_065651487.1">
    <property type="nucleotide sequence ID" value="XM_065795415.1"/>
</dbReference>
<feature type="domain" description="UspA" evidence="1">
    <location>
        <begin position="10"/>
        <end position="152"/>
    </location>
</feature>
<dbReference type="PRINTS" id="PR01438">
    <property type="entry name" value="UNVRSLSTRESS"/>
</dbReference>
<proteinExistence type="predicted"/>
<organism evidence="2 3">
    <name type="scientific">Hydra vulgaris</name>
    <name type="common">Hydra</name>
    <name type="synonym">Hydra attenuata</name>
    <dbReference type="NCBI Taxonomy" id="6087"/>
    <lineage>
        <taxon>Eukaryota</taxon>
        <taxon>Metazoa</taxon>
        <taxon>Cnidaria</taxon>
        <taxon>Hydrozoa</taxon>
        <taxon>Hydroidolina</taxon>
        <taxon>Anthoathecata</taxon>
        <taxon>Aplanulata</taxon>
        <taxon>Hydridae</taxon>
        <taxon>Hydra</taxon>
    </lineage>
</organism>
<dbReference type="CDD" id="cd23659">
    <property type="entry name" value="USP_At3g01520-like"/>
    <property type="match status" value="1"/>
</dbReference>
<dbReference type="InterPro" id="IPR014729">
    <property type="entry name" value="Rossmann-like_a/b/a_fold"/>
</dbReference>
<dbReference type="InterPro" id="IPR006015">
    <property type="entry name" value="Universal_stress_UspA"/>
</dbReference>
<dbReference type="PANTHER" id="PTHR46989:SF3">
    <property type="entry name" value="USPA DOMAIN-CONTAINING PROTEIN"/>
    <property type="match status" value="1"/>
</dbReference>
<dbReference type="GeneID" id="100212370"/>
<evidence type="ECO:0000313" key="3">
    <source>
        <dbReference type="RefSeq" id="XP_065651487.1"/>
    </source>
</evidence>
<reference evidence="3" key="1">
    <citation type="submission" date="2025-08" db="UniProtKB">
        <authorList>
            <consortium name="RefSeq"/>
        </authorList>
    </citation>
    <scope>IDENTIFICATION</scope>
</reference>
<dbReference type="PANTHER" id="PTHR46989">
    <property type="entry name" value="USP DOMAIN-CONTAINING PROTEIN"/>
    <property type="match status" value="1"/>
</dbReference>
<dbReference type="Gene3D" id="3.40.50.620">
    <property type="entry name" value="HUPs"/>
    <property type="match status" value="1"/>
</dbReference>
<protein>
    <submittedName>
        <fullName evidence="3">Uncharacterized protein LOC100212370</fullName>
    </submittedName>
</protein>
<accession>A0ABM4BQS2</accession>
<dbReference type="Proteomes" id="UP001652625">
    <property type="component" value="Chromosome 04"/>
</dbReference>
<evidence type="ECO:0000259" key="1">
    <source>
        <dbReference type="Pfam" id="PF00582"/>
    </source>
</evidence>
<dbReference type="Pfam" id="PF00582">
    <property type="entry name" value="Usp"/>
    <property type="match status" value="1"/>
</dbReference>
<dbReference type="SUPFAM" id="SSF52402">
    <property type="entry name" value="Adenine nucleotide alpha hydrolases-like"/>
    <property type="match status" value="1"/>
</dbReference>
<keyword evidence="2" id="KW-1185">Reference proteome</keyword>